<dbReference type="EMBL" id="LKAM01000001">
    <property type="protein sequence ID" value="KUM51367.1"/>
    <property type="molecule type" value="Genomic_DNA"/>
</dbReference>
<name>A0A117NJF6_PICGL</name>
<geneLocation type="mitochondrion" evidence="1"/>
<evidence type="ECO:0000313" key="1">
    <source>
        <dbReference type="EMBL" id="KUM51367.1"/>
    </source>
</evidence>
<keyword evidence="1" id="KW-0496">Mitochondrion</keyword>
<accession>A0A117NJF6</accession>
<proteinExistence type="predicted"/>
<comment type="caution">
    <text evidence="1">The sequence shown here is derived from an EMBL/GenBank/DDBJ whole genome shotgun (WGS) entry which is preliminary data.</text>
</comment>
<organism evidence="1">
    <name type="scientific">Picea glauca</name>
    <name type="common">White spruce</name>
    <name type="synonym">Pinus glauca</name>
    <dbReference type="NCBI Taxonomy" id="3330"/>
    <lineage>
        <taxon>Eukaryota</taxon>
        <taxon>Viridiplantae</taxon>
        <taxon>Streptophyta</taxon>
        <taxon>Embryophyta</taxon>
        <taxon>Tracheophyta</taxon>
        <taxon>Spermatophyta</taxon>
        <taxon>Pinopsida</taxon>
        <taxon>Pinidae</taxon>
        <taxon>Conifers I</taxon>
        <taxon>Pinales</taxon>
        <taxon>Pinaceae</taxon>
        <taxon>Picea</taxon>
    </lineage>
</organism>
<protein>
    <submittedName>
        <fullName evidence="1">Uncharacterized protein</fullName>
    </submittedName>
</protein>
<reference evidence="1" key="1">
    <citation type="journal article" date="2015" name="Genome Biol. Evol.">
        <title>Organellar Genomes of White Spruce (Picea glauca): Assembly and Annotation.</title>
        <authorList>
            <person name="Jackman S.D."/>
            <person name="Warren R.L."/>
            <person name="Gibb E.A."/>
            <person name="Vandervalk B.P."/>
            <person name="Mohamadi H."/>
            <person name="Chu J."/>
            <person name="Raymond A."/>
            <person name="Pleasance S."/>
            <person name="Coope R."/>
            <person name="Wildung M.R."/>
            <person name="Ritland C.E."/>
            <person name="Bousquet J."/>
            <person name="Jones S.J."/>
            <person name="Bohlmann J."/>
            <person name="Birol I."/>
        </authorList>
    </citation>
    <scope>NUCLEOTIDE SEQUENCE [LARGE SCALE GENOMIC DNA]</scope>
    <source>
        <tissue evidence="1">Flushing bud</tissue>
    </source>
</reference>
<dbReference type="AlphaFoldDB" id="A0A117NJF6"/>
<sequence>MMPMSLWSRMCKKAEQAPMYRILELYGCTEMQNYPICGKP</sequence>
<gene>
    <name evidence="1" type="ORF">ABT39_MTgene1214</name>
</gene>